<comment type="subcellular location">
    <subcellularLocation>
        <location evidence="1">Membrane</location>
        <topology evidence="1">Multi-pass membrane protein</topology>
    </subcellularLocation>
</comment>
<reference evidence="8" key="1">
    <citation type="submission" date="2023-08" db="EMBL/GenBank/DDBJ databases">
        <title>Black Yeasts Isolated from many extreme environments.</title>
        <authorList>
            <person name="Coleine C."/>
            <person name="Stajich J.E."/>
            <person name="Selbmann L."/>
        </authorList>
    </citation>
    <scope>NUCLEOTIDE SEQUENCE</scope>
    <source>
        <strain evidence="8">CCFEE 5401</strain>
    </source>
</reference>
<dbReference type="PANTHER" id="PTHR45649:SF27">
    <property type="entry name" value="CHOLINE TRANSPORTER (EUROFUNG)"/>
    <property type="match status" value="1"/>
</dbReference>
<comment type="caution">
    <text evidence="8">The sequence shown here is derived from an EMBL/GenBank/DDBJ whole genome shotgun (WGS) entry which is preliminary data.</text>
</comment>
<name>A0AAN7THJ7_9PEZI</name>
<protein>
    <recommendedName>
        <fullName evidence="10">Choline transport protein</fullName>
    </recommendedName>
</protein>
<feature type="transmembrane region" description="Helical" evidence="7">
    <location>
        <begin position="186"/>
        <end position="205"/>
    </location>
</feature>
<feature type="transmembrane region" description="Helical" evidence="7">
    <location>
        <begin position="217"/>
        <end position="236"/>
    </location>
</feature>
<dbReference type="PANTHER" id="PTHR45649">
    <property type="entry name" value="AMINO-ACID PERMEASE BAT1"/>
    <property type="match status" value="1"/>
</dbReference>
<dbReference type="Proteomes" id="UP001310890">
    <property type="component" value="Unassembled WGS sequence"/>
</dbReference>
<dbReference type="Gene3D" id="1.20.1740.10">
    <property type="entry name" value="Amino acid/polyamine transporter I"/>
    <property type="match status" value="1"/>
</dbReference>
<sequence>MTLLDEKRSSSVSKPAPDTEQGQILTPELLREAADRRTSVVNKEGKAVNAAGYQDQLQRQYGLLSICGLALTIDNAWVAFGGSLSIAFLNGGPAGILYEFIVSCVYYGFIGASIAELASAIPSSGGVYHWASVTPGPKYGRVIGFFCGGLNFFGWIFDVASIVSIPANVAVQMYAVFHPAFSPQPWHSYLAFVLITWFCVAFVIFGNKLLPKLQHVGLFLVIVGGLVTIIVCAAMPKKHASNQSVWGNFDENNLTGWSSGVAFLTGVLNGAFTIGTPDAVTHMAEELPNPKVDLPKAVFAQVGLGFLTTFLYGIAIFYGISDLSAITGSSAAFPLAGVYSQATNNNAGATFGLLLILFLSVIICSIGTILMVGRLWWALARDNATPFASLFSRVNTRLSCPVEATILVGVLVTGFGAIQLGSKTAFTDLVGSFIILTCCSYFLAFFPHLLTGRKNVPPGPFWMGKWGYAVNGISCALIVFFNIMFCFPFGYPVDPLSLMNWNSVILAGCLFLTATWWFVHGREKYPGPKLASLYIEGLDE</sequence>
<feature type="transmembrane region" description="Helical" evidence="7">
    <location>
        <begin position="100"/>
        <end position="121"/>
    </location>
</feature>
<dbReference type="EMBL" id="JAVRRL010000034">
    <property type="protein sequence ID" value="KAK5112043.1"/>
    <property type="molecule type" value="Genomic_DNA"/>
</dbReference>
<dbReference type="Pfam" id="PF13520">
    <property type="entry name" value="AA_permease_2"/>
    <property type="match status" value="1"/>
</dbReference>
<keyword evidence="5 7" id="KW-0472">Membrane</keyword>
<keyword evidence="3 7" id="KW-0812">Transmembrane</keyword>
<evidence type="ECO:0000256" key="6">
    <source>
        <dbReference type="SAM" id="MobiDB-lite"/>
    </source>
</evidence>
<feature type="transmembrane region" description="Helical" evidence="7">
    <location>
        <begin position="499"/>
        <end position="519"/>
    </location>
</feature>
<evidence type="ECO:0000256" key="7">
    <source>
        <dbReference type="SAM" id="Phobius"/>
    </source>
</evidence>
<dbReference type="GO" id="GO:0016020">
    <property type="term" value="C:membrane"/>
    <property type="evidence" value="ECO:0007669"/>
    <property type="project" value="UniProtKB-SubCell"/>
</dbReference>
<organism evidence="8 9">
    <name type="scientific">Meristemomyces frigidus</name>
    <dbReference type="NCBI Taxonomy" id="1508187"/>
    <lineage>
        <taxon>Eukaryota</taxon>
        <taxon>Fungi</taxon>
        <taxon>Dikarya</taxon>
        <taxon>Ascomycota</taxon>
        <taxon>Pezizomycotina</taxon>
        <taxon>Dothideomycetes</taxon>
        <taxon>Dothideomycetidae</taxon>
        <taxon>Mycosphaerellales</taxon>
        <taxon>Teratosphaeriaceae</taxon>
        <taxon>Meristemomyces</taxon>
    </lineage>
</organism>
<evidence type="ECO:0000313" key="8">
    <source>
        <dbReference type="EMBL" id="KAK5112043.1"/>
    </source>
</evidence>
<gene>
    <name evidence="8" type="ORF">LTR62_004577</name>
</gene>
<dbReference type="PIRSF" id="PIRSF006060">
    <property type="entry name" value="AA_transporter"/>
    <property type="match status" value="1"/>
</dbReference>
<accession>A0AAN7THJ7</accession>
<proteinExistence type="predicted"/>
<feature type="transmembrane region" description="Helical" evidence="7">
    <location>
        <begin position="142"/>
        <end position="166"/>
    </location>
</feature>
<feature type="transmembrane region" description="Helical" evidence="7">
    <location>
        <begin position="351"/>
        <end position="377"/>
    </location>
</feature>
<feature type="region of interest" description="Disordered" evidence="6">
    <location>
        <begin position="1"/>
        <end position="21"/>
    </location>
</feature>
<evidence type="ECO:0008006" key="10">
    <source>
        <dbReference type="Google" id="ProtNLM"/>
    </source>
</evidence>
<dbReference type="GO" id="GO:0022857">
    <property type="term" value="F:transmembrane transporter activity"/>
    <property type="evidence" value="ECO:0007669"/>
    <property type="project" value="InterPro"/>
</dbReference>
<feature type="transmembrane region" description="Helical" evidence="7">
    <location>
        <begin position="297"/>
        <end position="320"/>
    </location>
</feature>
<dbReference type="InterPro" id="IPR002293">
    <property type="entry name" value="AA/rel_permease1"/>
</dbReference>
<feature type="transmembrane region" description="Helical" evidence="7">
    <location>
        <begin position="430"/>
        <end position="450"/>
    </location>
</feature>
<keyword evidence="2" id="KW-0813">Transport</keyword>
<feature type="transmembrane region" description="Helical" evidence="7">
    <location>
        <begin position="61"/>
        <end position="80"/>
    </location>
</feature>
<dbReference type="AlphaFoldDB" id="A0AAN7THJ7"/>
<keyword evidence="4 7" id="KW-1133">Transmembrane helix</keyword>
<feature type="transmembrane region" description="Helical" evidence="7">
    <location>
        <begin position="398"/>
        <end position="418"/>
    </location>
</feature>
<evidence type="ECO:0000313" key="9">
    <source>
        <dbReference type="Proteomes" id="UP001310890"/>
    </source>
</evidence>
<evidence type="ECO:0000256" key="1">
    <source>
        <dbReference type="ARBA" id="ARBA00004141"/>
    </source>
</evidence>
<feature type="transmembrane region" description="Helical" evidence="7">
    <location>
        <begin position="256"/>
        <end position="276"/>
    </location>
</feature>
<evidence type="ECO:0000256" key="4">
    <source>
        <dbReference type="ARBA" id="ARBA00022989"/>
    </source>
</evidence>
<feature type="transmembrane region" description="Helical" evidence="7">
    <location>
        <begin position="470"/>
        <end position="493"/>
    </location>
</feature>
<evidence type="ECO:0000256" key="3">
    <source>
        <dbReference type="ARBA" id="ARBA00022692"/>
    </source>
</evidence>
<evidence type="ECO:0000256" key="2">
    <source>
        <dbReference type="ARBA" id="ARBA00022448"/>
    </source>
</evidence>
<evidence type="ECO:0000256" key="5">
    <source>
        <dbReference type="ARBA" id="ARBA00023136"/>
    </source>
</evidence>